<sequence>MGEEGEAKTDAKPEKVKIRRVHICNANGTPLFKHPESKHHESNTPEEQKLDNTLVFEKDLEETGLKAKLSEQFNIPLGQIVSVKPRSTHKAISNIREQKCPIPIPTHLFAKLKKEAEKYLNWGERHRGYMFVESNLYLELVDLHSNPPKSLFTILDYVRDSPAQSPADSQTAETTLNSNEAKLARIWLKILFCANSVPPRLP</sequence>
<feature type="compositionally biased region" description="Basic and acidic residues" evidence="1">
    <location>
        <begin position="33"/>
        <end position="48"/>
    </location>
</feature>
<comment type="caution">
    <text evidence="2">The sequence shown here is derived from an EMBL/GenBank/DDBJ whole genome shotgun (WGS) entry which is preliminary data.</text>
</comment>
<keyword evidence="3" id="KW-1185">Reference proteome</keyword>
<evidence type="ECO:0000313" key="2">
    <source>
        <dbReference type="EMBL" id="KAI1709467.1"/>
    </source>
</evidence>
<feature type="region of interest" description="Disordered" evidence="1">
    <location>
        <begin position="27"/>
        <end position="48"/>
    </location>
</feature>
<evidence type="ECO:0000313" key="3">
    <source>
        <dbReference type="Proteomes" id="UP001201812"/>
    </source>
</evidence>
<reference evidence="2" key="1">
    <citation type="submission" date="2022-01" db="EMBL/GenBank/DDBJ databases">
        <title>Genome Sequence Resource for Two Populations of Ditylenchus destructor, the Migratory Endoparasitic Phytonematode.</title>
        <authorList>
            <person name="Zhang H."/>
            <person name="Lin R."/>
            <person name="Xie B."/>
        </authorList>
    </citation>
    <scope>NUCLEOTIDE SEQUENCE</scope>
    <source>
        <strain evidence="2">BazhouSP</strain>
    </source>
</reference>
<name>A0AAD4MX62_9BILA</name>
<evidence type="ECO:0000256" key="1">
    <source>
        <dbReference type="SAM" id="MobiDB-lite"/>
    </source>
</evidence>
<dbReference type="Proteomes" id="UP001201812">
    <property type="component" value="Unassembled WGS sequence"/>
</dbReference>
<gene>
    <name evidence="2" type="ORF">DdX_11254</name>
</gene>
<dbReference type="EMBL" id="JAKKPZ010000030">
    <property type="protein sequence ID" value="KAI1709467.1"/>
    <property type="molecule type" value="Genomic_DNA"/>
</dbReference>
<proteinExistence type="predicted"/>
<dbReference type="AlphaFoldDB" id="A0AAD4MX62"/>
<accession>A0AAD4MX62</accession>
<protein>
    <submittedName>
        <fullName evidence="2">Uncharacterized protein</fullName>
    </submittedName>
</protein>
<organism evidence="2 3">
    <name type="scientific">Ditylenchus destructor</name>
    <dbReference type="NCBI Taxonomy" id="166010"/>
    <lineage>
        <taxon>Eukaryota</taxon>
        <taxon>Metazoa</taxon>
        <taxon>Ecdysozoa</taxon>
        <taxon>Nematoda</taxon>
        <taxon>Chromadorea</taxon>
        <taxon>Rhabditida</taxon>
        <taxon>Tylenchina</taxon>
        <taxon>Tylenchomorpha</taxon>
        <taxon>Sphaerularioidea</taxon>
        <taxon>Anguinidae</taxon>
        <taxon>Anguininae</taxon>
        <taxon>Ditylenchus</taxon>
    </lineage>
</organism>